<evidence type="ECO:0000313" key="1">
    <source>
        <dbReference type="EMBL" id="CAL1613728.1"/>
    </source>
</evidence>
<proteinExistence type="predicted"/>
<protein>
    <submittedName>
        <fullName evidence="1">Uncharacterized protein</fullName>
    </submittedName>
</protein>
<reference evidence="1 2" key="1">
    <citation type="submission" date="2024-04" db="EMBL/GenBank/DDBJ databases">
        <authorList>
            <person name="Waldvogel A.-M."/>
            <person name="Schoenle A."/>
        </authorList>
    </citation>
    <scope>NUCLEOTIDE SEQUENCE [LARGE SCALE GENOMIC DNA]</scope>
</reference>
<dbReference type="Proteomes" id="UP001497482">
    <property type="component" value="Chromosome 8"/>
</dbReference>
<evidence type="ECO:0000313" key="2">
    <source>
        <dbReference type="Proteomes" id="UP001497482"/>
    </source>
</evidence>
<sequence length="117" mass="12886">MSTPGCGGFGAMHLHVCLLHRWHRERRPSDGESCLGLQRLFCPSCALFMGICRGYLSHRAMDEQQVNSEAGGMWPFPSAVTVCVFVHANAVYVGNAKSVDFCVFVPMSVPCLSMFNK</sequence>
<dbReference type="AlphaFoldDB" id="A0AAV2MK06"/>
<dbReference type="EMBL" id="OZ035830">
    <property type="protein sequence ID" value="CAL1613728.1"/>
    <property type="molecule type" value="Genomic_DNA"/>
</dbReference>
<name>A0AAV2MK06_KNICA</name>
<organism evidence="1 2">
    <name type="scientific">Knipowitschia caucasica</name>
    <name type="common">Caucasian dwarf goby</name>
    <name type="synonym">Pomatoschistus caucasicus</name>
    <dbReference type="NCBI Taxonomy" id="637954"/>
    <lineage>
        <taxon>Eukaryota</taxon>
        <taxon>Metazoa</taxon>
        <taxon>Chordata</taxon>
        <taxon>Craniata</taxon>
        <taxon>Vertebrata</taxon>
        <taxon>Euteleostomi</taxon>
        <taxon>Actinopterygii</taxon>
        <taxon>Neopterygii</taxon>
        <taxon>Teleostei</taxon>
        <taxon>Neoteleostei</taxon>
        <taxon>Acanthomorphata</taxon>
        <taxon>Gobiaria</taxon>
        <taxon>Gobiiformes</taxon>
        <taxon>Gobioidei</taxon>
        <taxon>Gobiidae</taxon>
        <taxon>Gobiinae</taxon>
        <taxon>Knipowitschia</taxon>
    </lineage>
</organism>
<keyword evidence="2" id="KW-1185">Reference proteome</keyword>
<accession>A0AAV2MK06</accession>
<gene>
    <name evidence="1" type="ORF">KC01_LOCUS39891</name>
</gene>